<feature type="compositionally biased region" description="Polar residues" evidence="1">
    <location>
        <begin position="332"/>
        <end position="349"/>
    </location>
</feature>
<feature type="compositionally biased region" description="Basic and acidic residues" evidence="1">
    <location>
        <begin position="593"/>
        <end position="604"/>
    </location>
</feature>
<dbReference type="GO" id="GO:0008061">
    <property type="term" value="F:chitin binding"/>
    <property type="evidence" value="ECO:0007669"/>
    <property type="project" value="InterPro"/>
</dbReference>
<dbReference type="InterPro" id="IPR052976">
    <property type="entry name" value="Scoloptoxin-like"/>
</dbReference>
<feature type="compositionally biased region" description="Polar residues" evidence="1">
    <location>
        <begin position="714"/>
        <end position="729"/>
    </location>
</feature>
<dbReference type="Pfam" id="PF01607">
    <property type="entry name" value="CBM_14"/>
    <property type="match status" value="1"/>
</dbReference>
<dbReference type="InterPro" id="IPR036508">
    <property type="entry name" value="Chitin-bd_dom_sf"/>
</dbReference>
<feature type="compositionally biased region" description="Basic and acidic residues" evidence="1">
    <location>
        <begin position="545"/>
        <end position="554"/>
    </location>
</feature>
<feature type="domain" description="Chitin-binding type-2" evidence="2">
    <location>
        <begin position="56"/>
        <end position="119"/>
    </location>
</feature>
<feature type="compositionally biased region" description="Low complexity" evidence="1">
    <location>
        <begin position="388"/>
        <end position="405"/>
    </location>
</feature>
<evidence type="ECO:0000313" key="4">
    <source>
        <dbReference type="Proteomes" id="UP000075880"/>
    </source>
</evidence>
<dbReference type="PANTHER" id="PTHR22933:SF43">
    <property type="entry name" value="LP10131P"/>
    <property type="match status" value="1"/>
</dbReference>
<dbReference type="GO" id="GO:0005576">
    <property type="term" value="C:extracellular region"/>
    <property type="evidence" value="ECO:0007669"/>
    <property type="project" value="InterPro"/>
</dbReference>
<feature type="compositionally biased region" description="Acidic residues" evidence="1">
    <location>
        <begin position="655"/>
        <end position="677"/>
    </location>
</feature>
<dbReference type="PROSITE" id="PS50940">
    <property type="entry name" value="CHIT_BIND_II"/>
    <property type="match status" value="1"/>
</dbReference>
<feature type="compositionally biased region" description="Polar residues" evidence="1">
    <location>
        <begin position="181"/>
        <end position="219"/>
    </location>
</feature>
<feature type="compositionally biased region" description="Low complexity" evidence="1">
    <location>
        <begin position="635"/>
        <end position="646"/>
    </location>
</feature>
<reference evidence="3" key="1">
    <citation type="submission" date="2024-04" db="UniProtKB">
        <authorList>
            <consortium name="EnsemblMetazoa"/>
        </authorList>
    </citation>
    <scope>IDENTIFICATION</scope>
    <source>
        <strain evidence="3">EBRO</strain>
    </source>
</reference>
<feature type="compositionally biased region" description="Polar residues" evidence="1">
    <location>
        <begin position="680"/>
        <end position="694"/>
    </location>
</feature>
<feature type="compositionally biased region" description="Polar residues" evidence="1">
    <location>
        <begin position="424"/>
        <end position="433"/>
    </location>
</feature>
<feature type="compositionally biased region" description="Low complexity" evidence="1">
    <location>
        <begin position="730"/>
        <end position="781"/>
    </location>
</feature>
<dbReference type="SUPFAM" id="SSF57625">
    <property type="entry name" value="Invertebrate chitin-binding proteins"/>
    <property type="match status" value="1"/>
</dbReference>
<feature type="compositionally biased region" description="Polar residues" evidence="1">
    <location>
        <begin position="292"/>
        <end position="302"/>
    </location>
</feature>
<feature type="compositionally biased region" description="Low complexity" evidence="1">
    <location>
        <begin position="517"/>
        <end position="540"/>
    </location>
</feature>
<evidence type="ECO:0000259" key="2">
    <source>
        <dbReference type="PROSITE" id="PS50940"/>
    </source>
</evidence>
<accession>A0AAG5DMZ8</accession>
<protein>
    <recommendedName>
        <fullName evidence="2">Chitin-binding type-2 domain-containing protein</fullName>
    </recommendedName>
</protein>
<dbReference type="Proteomes" id="UP000075880">
    <property type="component" value="Unassembled WGS sequence"/>
</dbReference>
<dbReference type="AlphaFoldDB" id="A0AAG5DMZ8"/>
<proteinExistence type="predicted"/>
<evidence type="ECO:0000256" key="1">
    <source>
        <dbReference type="SAM" id="MobiDB-lite"/>
    </source>
</evidence>
<feature type="compositionally biased region" description="Low complexity" evidence="1">
    <location>
        <begin position="258"/>
        <end position="275"/>
    </location>
</feature>
<feature type="compositionally biased region" description="Low complexity" evidence="1">
    <location>
        <begin position="305"/>
        <end position="319"/>
    </location>
</feature>
<dbReference type="Gene3D" id="2.170.140.10">
    <property type="entry name" value="Chitin binding domain"/>
    <property type="match status" value="1"/>
</dbReference>
<organism evidence="3 4">
    <name type="scientific">Anopheles atroparvus</name>
    <name type="common">European mosquito</name>
    <dbReference type="NCBI Taxonomy" id="41427"/>
    <lineage>
        <taxon>Eukaryota</taxon>
        <taxon>Metazoa</taxon>
        <taxon>Ecdysozoa</taxon>
        <taxon>Arthropoda</taxon>
        <taxon>Hexapoda</taxon>
        <taxon>Insecta</taxon>
        <taxon>Pterygota</taxon>
        <taxon>Neoptera</taxon>
        <taxon>Endopterygota</taxon>
        <taxon>Diptera</taxon>
        <taxon>Nematocera</taxon>
        <taxon>Culicoidea</taxon>
        <taxon>Culicidae</taxon>
        <taxon>Anophelinae</taxon>
        <taxon>Anopheles</taxon>
    </lineage>
</organism>
<feature type="compositionally biased region" description="Basic and acidic residues" evidence="1">
    <location>
        <begin position="356"/>
        <end position="365"/>
    </location>
</feature>
<keyword evidence="4" id="KW-1185">Reference proteome</keyword>
<dbReference type="SMART" id="SM00494">
    <property type="entry name" value="ChtBD2"/>
    <property type="match status" value="1"/>
</dbReference>
<feature type="compositionally biased region" description="Polar residues" evidence="1">
    <location>
        <begin position="614"/>
        <end position="623"/>
    </location>
</feature>
<dbReference type="PANTHER" id="PTHR22933">
    <property type="entry name" value="FI18007P1-RELATED"/>
    <property type="match status" value="1"/>
</dbReference>
<feature type="compositionally biased region" description="Low complexity" evidence="1">
    <location>
        <begin position="462"/>
        <end position="494"/>
    </location>
</feature>
<name>A0AAG5DMZ8_ANOAO</name>
<evidence type="ECO:0000313" key="3">
    <source>
        <dbReference type="EnsemblMetazoa" id="ENSAATROPP012330"/>
    </source>
</evidence>
<dbReference type="InterPro" id="IPR002557">
    <property type="entry name" value="Chitin-bd_dom"/>
</dbReference>
<dbReference type="EnsemblMetazoa" id="ENSAATROPT013547">
    <property type="protein sequence ID" value="ENSAATROPP012330"/>
    <property type="gene ID" value="ENSAATROPG011001"/>
</dbReference>
<feature type="compositionally biased region" description="Low complexity" evidence="1">
    <location>
        <begin position="366"/>
        <end position="376"/>
    </location>
</feature>
<sequence>MANLCKKMRRRSRMKVLKILQSFSQGTFIAFLLLLFGADCMGAPGYLDFDNLPETNFTCAGKVIGGYYADLEASCQMFHVCTIGQGDEPMDIKFLCLNGTVFDQETRVCERVDEVDCSKSEKFYYLNLELYGNTIIPSPEEGSSEEDGSDGGDSSSTTSTSTTTSTTTTTTTARPATTTTQSRRFIFNNSNGNKGFTQPISSSTIATPMHAYSSTSPKNPSDEEDYEYEDEEYGEEKPADQDSVVVPALEEDGSFSPQQFTLQQQQQQQQQQGNQPKTEPPTKAGGVKPAVSFQQQHFQNGGTLAVTNSHVTVTTHTTGGANGGQTSGGNNDATPTSGTKSKPQSSQPPLTHKQKAQLEHQKRQQQEQLLQQQAITKQHEELQKRQQEAAVKQQQKAYQQQQKQVQQHEAEIKNHQALLLLHTQKINRQQQKPNVPPSSAPPATQRPSFATGGGPSGFGVSQQQQQQQQTQAPKRIPLLASSSPLALPSPASPLTPFRLRAQGFKLPPSVAPQMPPQQRQDILRQQQHQLQQQQQQQQQQQHHHHQEERFEGYRRQPPPQVPLHLPFEQQLRNQKDISLQFDPDVEDLTQIPQHKELKRSDPPFHNHKPGGGVSSQEHSSGVTGISERKIDGNLQPQQSQQQQQQQTEVALGGQEQEDPVVEYEYDDDYSSEGDEPEPGNNPSLDSVKSNTNSEFVIAKNASPGKGGEDRNPKELTSVTSSDGRTNTNPSASSSSNSRSSSIGGSSSSNSGSVSNYSDRSSKKSPSSSSSSSSSSTSNTSRFIINNEHHKSSSSPPRVQPSARSGVSPVPPVSQPKVIVTTSTSIRDNHGRTINYSITSNGGSISSTVQPGTTTVRVPKAPQSSVRGYDEYKESDVLSDPFFLDVPRTGNVGARSRRSLSTSAKRSRRKRYMLLVPLFM</sequence>
<feature type="compositionally biased region" description="Low complexity" evidence="1">
    <location>
        <begin position="152"/>
        <end position="180"/>
    </location>
</feature>
<feature type="compositionally biased region" description="Basic and acidic residues" evidence="1">
    <location>
        <begin position="377"/>
        <end position="387"/>
    </location>
</feature>
<feature type="compositionally biased region" description="Acidic residues" evidence="1">
    <location>
        <begin position="222"/>
        <end position="234"/>
    </location>
</feature>
<feature type="region of interest" description="Disordered" evidence="1">
    <location>
        <begin position="136"/>
        <end position="815"/>
    </location>
</feature>